<protein>
    <submittedName>
        <fullName evidence="1">Uncharacterized protein</fullName>
    </submittedName>
</protein>
<comment type="caution">
    <text evidence="1">The sequence shown here is derived from an EMBL/GenBank/DDBJ whole genome shotgun (WGS) entry which is preliminary data.</text>
</comment>
<dbReference type="AlphaFoldDB" id="A0A8S0V6J9"/>
<proteinExistence type="predicted"/>
<dbReference type="EMBL" id="CACTIH010009139">
    <property type="protein sequence ID" value="CAA3025634.1"/>
    <property type="molecule type" value="Genomic_DNA"/>
</dbReference>
<dbReference type="OrthoDB" id="10249612at2759"/>
<dbReference type="Proteomes" id="UP000594638">
    <property type="component" value="Unassembled WGS sequence"/>
</dbReference>
<evidence type="ECO:0000313" key="1">
    <source>
        <dbReference type="EMBL" id="CAA3025634.1"/>
    </source>
</evidence>
<accession>A0A8S0V6J9</accession>
<reference evidence="1 2" key="1">
    <citation type="submission" date="2019-12" db="EMBL/GenBank/DDBJ databases">
        <authorList>
            <person name="Alioto T."/>
            <person name="Alioto T."/>
            <person name="Gomez Garrido J."/>
        </authorList>
    </citation>
    <scope>NUCLEOTIDE SEQUENCE [LARGE SCALE GENOMIC DNA]</scope>
</reference>
<name>A0A8S0V6J9_OLEEU</name>
<dbReference type="Gramene" id="OE9A111192T1">
    <property type="protein sequence ID" value="OE9A111192C1"/>
    <property type="gene ID" value="OE9A111192"/>
</dbReference>
<gene>
    <name evidence="1" type="ORF">OLEA9_A111192</name>
</gene>
<keyword evidence="2" id="KW-1185">Reference proteome</keyword>
<sequence length="125" mass="13971">MVGFNAYAKSLEIDVDKELEDYTVESGKLATMFILGPFAIGHHLIPLWANQVDDSGDGAQMKQTGNPPQWSSNFAKIPEEVTELHFIPKWPPNFAKIPQESLNFAKRPWEATGLVMHGSQFAKVE</sequence>
<organism evidence="1 2">
    <name type="scientific">Olea europaea subsp. europaea</name>
    <dbReference type="NCBI Taxonomy" id="158383"/>
    <lineage>
        <taxon>Eukaryota</taxon>
        <taxon>Viridiplantae</taxon>
        <taxon>Streptophyta</taxon>
        <taxon>Embryophyta</taxon>
        <taxon>Tracheophyta</taxon>
        <taxon>Spermatophyta</taxon>
        <taxon>Magnoliopsida</taxon>
        <taxon>eudicotyledons</taxon>
        <taxon>Gunneridae</taxon>
        <taxon>Pentapetalae</taxon>
        <taxon>asterids</taxon>
        <taxon>lamiids</taxon>
        <taxon>Lamiales</taxon>
        <taxon>Oleaceae</taxon>
        <taxon>Oleeae</taxon>
        <taxon>Olea</taxon>
    </lineage>
</organism>
<evidence type="ECO:0000313" key="2">
    <source>
        <dbReference type="Proteomes" id="UP000594638"/>
    </source>
</evidence>